<sequence length="104" mass="11835">MSSQPSNQPKCHERGELSRRRSGSQERCRSEEVNNSRPRIVQAGPFLKPTQNIRKYHPANFFSYDQNIPAFTLTQGPTPSLHICAIRSTSTRLPSCSHFTSIYN</sequence>
<dbReference type="AlphaFoldDB" id="A0A0A9FPS8"/>
<reference evidence="2" key="2">
    <citation type="journal article" date="2015" name="Data Brief">
        <title>Shoot transcriptome of the giant reed, Arundo donax.</title>
        <authorList>
            <person name="Barrero R.A."/>
            <person name="Guerrero F.D."/>
            <person name="Moolhuijzen P."/>
            <person name="Goolsby J.A."/>
            <person name="Tidwell J."/>
            <person name="Bellgard S.E."/>
            <person name="Bellgard M.I."/>
        </authorList>
    </citation>
    <scope>NUCLEOTIDE SEQUENCE</scope>
    <source>
        <tissue evidence="2">Shoot tissue taken approximately 20 cm above the soil surface</tissue>
    </source>
</reference>
<feature type="region of interest" description="Disordered" evidence="1">
    <location>
        <begin position="1"/>
        <end position="45"/>
    </location>
</feature>
<reference evidence="2" key="1">
    <citation type="submission" date="2014-09" db="EMBL/GenBank/DDBJ databases">
        <authorList>
            <person name="Magalhaes I.L.F."/>
            <person name="Oliveira U."/>
            <person name="Santos F.R."/>
            <person name="Vidigal T.H.D.A."/>
            <person name="Brescovit A.D."/>
            <person name="Santos A.J."/>
        </authorList>
    </citation>
    <scope>NUCLEOTIDE SEQUENCE</scope>
    <source>
        <tissue evidence="2">Shoot tissue taken approximately 20 cm above the soil surface</tissue>
    </source>
</reference>
<feature type="compositionally biased region" description="Basic and acidic residues" evidence="1">
    <location>
        <begin position="10"/>
        <end position="34"/>
    </location>
</feature>
<evidence type="ECO:0000256" key="1">
    <source>
        <dbReference type="SAM" id="MobiDB-lite"/>
    </source>
</evidence>
<name>A0A0A9FPS8_ARUDO</name>
<evidence type="ECO:0000313" key="2">
    <source>
        <dbReference type="EMBL" id="JAE14297.1"/>
    </source>
</evidence>
<organism evidence="2">
    <name type="scientific">Arundo donax</name>
    <name type="common">Giant reed</name>
    <name type="synonym">Donax arundinaceus</name>
    <dbReference type="NCBI Taxonomy" id="35708"/>
    <lineage>
        <taxon>Eukaryota</taxon>
        <taxon>Viridiplantae</taxon>
        <taxon>Streptophyta</taxon>
        <taxon>Embryophyta</taxon>
        <taxon>Tracheophyta</taxon>
        <taxon>Spermatophyta</taxon>
        <taxon>Magnoliopsida</taxon>
        <taxon>Liliopsida</taxon>
        <taxon>Poales</taxon>
        <taxon>Poaceae</taxon>
        <taxon>PACMAD clade</taxon>
        <taxon>Arundinoideae</taxon>
        <taxon>Arundineae</taxon>
        <taxon>Arundo</taxon>
    </lineage>
</organism>
<accession>A0A0A9FPS8</accession>
<protein>
    <submittedName>
        <fullName evidence="2">Uncharacterized protein</fullName>
    </submittedName>
</protein>
<dbReference type="EMBL" id="GBRH01183599">
    <property type="protein sequence ID" value="JAE14297.1"/>
    <property type="molecule type" value="Transcribed_RNA"/>
</dbReference>
<proteinExistence type="predicted"/>